<evidence type="ECO:0000313" key="1">
    <source>
        <dbReference type="EMBL" id="QEG21044.1"/>
    </source>
</evidence>
<dbReference type="AlphaFoldDB" id="A0A5B9P483"/>
<organism evidence="1 2">
    <name type="scientific">Mariniblastus fucicola</name>
    <dbReference type="NCBI Taxonomy" id="980251"/>
    <lineage>
        <taxon>Bacteria</taxon>
        <taxon>Pseudomonadati</taxon>
        <taxon>Planctomycetota</taxon>
        <taxon>Planctomycetia</taxon>
        <taxon>Pirellulales</taxon>
        <taxon>Pirellulaceae</taxon>
        <taxon>Mariniblastus</taxon>
    </lineage>
</organism>
<evidence type="ECO:0000313" key="2">
    <source>
        <dbReference type="Proteomes" id="UP000322214"/>
    </source>
</evidence>
<dbReference type="KEGG" id="mff:MFFC18_08960"/>
<proteinExistence type="predicted"/>
<accession>A0A5B9P483</accession>
<gene>
    <name evidence="1" type="ORF">MFFC18_08960</name>
</gene>
<dbReference type="EMBL" id="CP042912">
    <property type="protein sequence ID" value="QEG21044.1"/>
    <property type="molecule type" value="Genomic_DNA"/>
</dbReference>
<sequence>MTLGFFVRSPLVLNDLPIAPLAQSLSIGVRADVLAMRRGDSVEDWLSSRYPTEVIDWNALTVWIADLILICCERDMRRCGLPHDGARAFWRAKLTISIRVNTGGATAKMSILGR</sequence>
<keyword evidence="2" id="KW-1185">Reference proteome</keyword>
<reference evidence="1 2" key="1">
    <citation type="submission" date="2019-08" db="EMBL/GenBank/DDBJ databases">
        <title>Deep-cultivation of Planctomycetes and their phenomic and genomic characterization uncovers novel biology.</title>
        <authorList>
            <person name="Wiegand S."/>
            <person name="Jogler M."/>
            <person name="Boedeker C."/>
            <person name="Pinto D."/>
            <person name="Vollmers J."/>
            <person name="Rivas-Marin E."/>
            <person name="Kohn T."/>
            <person name="Peeters S.H."/>
            <person name="Heuer A."/>
            <person name="Rast P."/>
            <person name="Oberbeckmann S."/>
            <person name="Bunk B."/>
            <person name="Jeske O."/>
            <person name="Meyerdierks A."/>
            <person name="Storesund J.E."/>
            <person name="Kallscheuer N."/>
            <person name="Luecker S."/>
            <person name="Lage O.M."/>
            <person name="Pohl T."/>
            <person name="Merkel B.J."/>
            <person name="Hornburger P."/>
            <person name="Mueller R.-W."/>
            <person name="Bruemmer F."/>
            <person name="Labrenz M."/>
            <person name="Spormann A.M."/>
            <person name="Op den Camp H."/>
            <person name="Overmann J."/>
            <person name="Amann R."/>
            <person name="Jetten M.S.M."/>
            <person name="Mascher T."/>
            <person name="Medema M.H."/>
            <person name="Devos D.P."/>
            <person name="Kaster A.-K."/>
            <person name="Ovreas L."/>
            <person name="Rohde M."/>
            <person name="Galperin M.Y."/>
            <person name="Jogler C."/>
        </authorList>
    </citation>
    <scope>NUCLEOTIDE SEQUENCE [LARGE SCALE GENOMIC DNA]</scope>
    <source>
        <strain evidence="1 2">FC18</strain>
    </source>
</reference>
<name>A0A5B9P483_9BACT</name>
<protein>
    <submittedName>
        <fullName evidence="1">Uncharacterized protein</fullName>
    </submittedName>
</protein>
<dbReference type="Proteomes" id="UP000322214">
    <property type="component" value="Chromosome"/>
</dbReference>